<dbReference type="EMBL" id="QICN01000005">
    <property type="protein sequence ID" value="PXV67651.1"/>
    <property type="molecule type" value="Genomic_DNA"/>
</dbReference>
<sequence length="368" mass="40970">MATLRFGSEEPVALSTVLDNALRHLESSRRRSDSTSASADGFLFSGNRHESVPRALFLDRRLTPLERNAWQVCRLQLNDDGLTAFPTYEQLRPWLTSMPCAPQASHETVARALTILRLTRWLSLVRRRRDAKTGRIQGNLYVLHDEPLSPYEAMQLDPDYLGLVSQALTHASKAVQRVGRHALQELADDPLLAGRVLPTRIQLLAQRIAVDPQDTYTQDMHIHDSEEGSGNLLRNAAPPSSESEAGTKPRKTDVLRNPKRDRTVLSNRIKAVRTVPRAHAIQDLNLPSRFLSLQDEQRAGALVALRQVEAGQQQAVLDEWAARCNGNAVRNPAGYLFGLIQRAIRGEFKAWASESASSNTPPSKTCDT</sequence>
<feature type="compositionally biased region" description="Basic and acidic residues" evidence="1">
    <location>
        <begin position="245"/>
        <end position="257"/>
    </location>
</feature>
<keyword evidence="3" id="KW-1185">Reference proteome</keyword>
<feature type="region of interest" description="Disordered" evidence="1">
    <location>
        <begin position="223"/>
        <end position="257"/>
    </location>
</feature>
<dbReference type="AlphaFoldDB" id="A0A318ECL9"/>
<dbReference type="Proteomes" id="UP000248330">
    <property type="component" value="Unassembled WGS sequence"/>
</dbReference>
<evidence type="ECO:0000256" key="1">
    <source>
        <dbReference type="SAM" id="MobiDB-lite"/>
    </source>
</evidence>
<proteinExistence type="predicted"/>
<evidence type="ECO:0000313" key="3">
    <source>
        <dbReference type="Proteomes" id="UP000248330"/>
    </source>
</evidence>
<accession>A0A318ECL9</accession>
<dbReference type="OrthoDB" id="8556561at2"/>
<reference evidence="2 3" key="1">
    <citation type="submission" date="2018-04" db="EMBL/GenBank/DDBJ databases">
        <title>Genomic Encyclopedia of Type Strains, Phase IV (KMG-IV): sequencing the most valuable type-strain genomes for metagenomic binning, comparative biology and taxonomic classification.</title>
        <authorList>
            <person name="Goeker M."/>
        </authorList>
    </citation>
    <scope>NUCLEOTIDE SEQUENCE [LARGE SCALE GENOMIC DNA]</scope>
    <source>
        <strain evidence="2 3">DSM 104150</strain>
    </source>
</reference>
<dbReference type="RefSeq" id="WP_110265130.1">
    <property type="nucleotide sequence ID" value="NZ_CAWNXA010000005.1"/>
</dbReference>
<gene>
    <name evidence="2" type="ORF">C8D93_1052</name>
</gene>
<protein>
    <submittedName>
        <fullName evidence="2">Uncharacterized protein</fullName>
    </submittedName>
</protein>
<name>A0A318ECL9_9GAMM</name>
<comment type="caution">
    <text evidence="2">The sequence shown here is derived from an EMBL/GenBank/DDBJ whole genome shotgun (WGS) entry which is preliminary data.</text>
</comment>
<organism evidence="2 3">
    <name type="scientific">Sinimarinibacterium flocculans</name>
    <dbReference type="NCBI Taxonomy" id="985250"/>
    <lineage>
        <taxon>Bacteria</taxon>
        <taxon>Pseudomonadati</taxon>
        <taxon>Pseudomonadota</taxon>
        <taxon>Gammaproteobacteria</taxon>
        <taxon>Nevskiales</taxon>
        <taxon>Nevskiaceae</taxon>
        <taxon>Sinimarinibacterium</taxon>
    </lineage>
</organism>
<evidence type="ECO:0000313" key="2">
    <source>
        <dbReference type="EMBL" id="PXV67651.1"/>
    </source>
</evidence>
<dbReference type="NCBIfam" id="NF040582">
    <property type="entry name" value="STY4528_fam"/>
    <property type="match status" value="1"/>
</dbReference>
<dbReference type="InterPro" id="IPR047749">
    <property type="entry name" value="STY4528-like"/>
</dbReference>